<keyword evidence="1 3" id="KW-0560">Oxidoreductase</keyword>
<dbReference type="Gene3D" id="3.40.605.10">
    <property type="entry name" value="Aldehyde Dehydrogenase, Chain A, domain 1"/>
    <property type="match status" value="1"/>
</dbReference>
<accession>A0ABY2RJN5</accession>
<keyword evidence="6" id="KW-1185">Reference proteome</keyword>
<evidence type="ECO:0000313" key="5">
    <source>
        <dbReference type="EMBL" id="TJZ77900.1"/>
    </source>
</evidence>
<evidence type="ECO:0000313" key="6">
    <source>
        <dbReference type="Proteomes" id="UP000305109"/>
    </source>
</evidence>
<dbReference type="PROSITE" id="PS00687">
    <property type="entry name" value="ALDEHYDE_DEHYDR_GLU"/>
    <property type="match status" value="1"/>
</dbReference>
<feature type="active site" evidence="2">
    <location>
        <position position="242"/>
    </location>
</feature>
<evidence type="ECO:0000259" key="4">
    <source>
        <dbReference type="Pfam" id="PF00171"/>
    </source>
</evidence>
<sequence length="514" mass="54778">MSIDQLVPTTGRPPVTVHCPATGEVVGSVPDTEPDSIAEVVDELRAQQPAWEALGPKGRARWLFALRDWLLDNEIHLEDVLQSETGKPRTEAGLEVPVIAEIINFYAARAPRDLADVKLPNSGAFSLTKSQHKTYRPHPVVGVITPWNFPLLMPAMDVIPALLAGAAVILKPSEVTPLSALELARGWREIGAPPVLVCVTGRGDTGAAVVDVVDMVQFTGSTATGRTIAARAGERLIPCSVELGGKDAAIVLADADLERAANGILWGGLMNSGQACISVERVYVEEAVHDEFVALLTAKVRSLRQGADDDSHSADVGALANANQVEIVLRHVDDAIARGATALTGGAPTGVGTFFEPTVLVDVDHTMACMTEETFGPTIPVMRVADADEAVRLANDSVYGLSATVWTGSRSRGDAIARRLEAGAVNVNDMFSNLFCFGLPHGGWKSSGVGARFGGASGLHKYCRVQAVTAPRFPTLTNEPLWYPYTPSRGRVAARLLRAIVARDVRRRFAGARR</sequence>
<evidence type="ECO:0000256" key="1">
    <source>
        <dbReference type="ARBA" id="ARBA00023002"/>
    </source>
</evidence>
<evidence type="ECO:0000256" key="2">
    <source>
        <dbReference type="PROSITE-ProRule" id="PRU10007"/>
    </source>
</evidence>
<reference evidence="5 6" key="1">
    <citation type="submission" date="2019-04" db="EMBL/GenBank/DDBJ databases">
        <title>Rhodococcus oryzae sp. nov., a novel actinomycete isolated from rhizosphere soil of rice (Oryza sativa L.).</title>
        <authorList>
            <person name="Li C."/>
        </authorList>
    </citation>
    <scope>NUCLEOTIDE SEQUENCE [LARGE SCALE GENOMIC DNA]</scope>
    <source>
        <strain evidence="5 6">NEAU-CX67</strain>
    </source>
</reference>
<gene>
    <name evidence="5" type="ORF">FCG67_12635</name>
</gene>
<dbReference type="InterPro" id="IPR015590">
    <property type="entry name" value="Aldehyde_DH_dom"/>
</dbReference>
<dbReference type="InterPro" id="IPR016161">
    <property type="entry name" value="Ald_DH/histidinol_DH"/>
</dbReference>
<dbReference type="CDD" id="cd07099">
    <property type="entry name" value="ALDH_DDALDH"/>
    <property type="match status" value="1"/>
</dbReference>
<comment type="similarity">
    <text evidence="3">Belongs to the aldehyde dehydrogenase family.</text>
</comment>
<dbReference type="Pfam" id="PF00171">
    <property type="entry name" value="Aldedh"/>
    <property type="match status" value="1"/>
</dbReference>
<organism evidence="5 6">
    <name type="scientific">Rhodococcus oryzae</name>
    <dbReference type="NCBI Taxonomy" id="2571143"/>
    <lineage>
        <taxon>Bacteria</taxon>
        <taxon>Bacillati</taxon>
        <taxon>Actinomycetota</taxon>
        <taxon>Actinomycetes</taxon>
        <taxon>Mycobacteriales</taxon>
        <taxon>Nocardiaceae</taxon>
        <taxon>Rhodococcus</taxon>
    </lineage>
</organism>
<dbReference type="InterPro" id="IPR016163">
    <property type="entry name" value="Ald_DH_C"/>
</dbReference>
<dbReference type="SUPFAM" id="SSF53720">
    <property type="entry name" value="ALDH-like"/>
    <property type="match status" value="1"/>
</dbReference>
<dbReference type="InterPro" id="IPR016162">
    <property type="entry name" value="Ald_DH_N"/>
</dbReference>
<dbReference type="Gene3D" id="3.40.309.10">
    <property type="entry name" value="Aldehyde Dehydrogenase, Chain A, domain 2"/>
    <property type="match status" value="1"/>
</dbReference>
<dbReference type="InterPro" id="IPR029510">
    <property type="entry name" value="Ald_DH_CS_GLU"/>
</dbReference>
<protein>
    <submittedName>
        <fullName evidence="5">Aldehyde dehydrogenase family protein</fullName>
    </submittedName>
</protein>
<dbReference type="Proteomes" id="UP000305109">
    <property type="component" value="Unassembled WGS sequence"/>
</dbReference>
<proteinExistence type="inferred from homology"/>
<comment type="caution">
    <text evidence="5">The sequence shown here is derived from an EMBL/GenBank/DDBJ whole genome shotgun (WGS) entry which is preliminary data.</text>
</comment>
<dbReference type="RefSeq" id="WP_136910125.1">
    <property type="nucleotide sequence ID" value="NZ_SUMD01000005.1"/>
</dbReference>
<name>A0ABY2RJN5_9NOCA</name>
<feature type="domain" description="Aldehyde dehydrogenase" evidence="4">
    <location>
        <begin position="15"/>
        <end position="468"/>
    </location>
</feature>
<dbReference type="EMBL" id="SUMD01000005">
    <property type="protein sequence ID" value="TJZ77900.1"/>
    <property type="molecule type" value="Genomic_DNA"/>
</dbReference>
<dbReference type="PANTHER" id="PTHR11699">
    <property type="entry name" value="ALDEHYDE DEHYDROGENASE-RELATED"/>
    <property type="match status" value="1"/>
</dbReference>
<evidence type="ECO:0000256" key="3">
    <source>
        <dbReference type="RuleBase" id="RU003345"/>
    </source>
</evidence>